<organism evidence="10 11">
    <name type="scientific">Malassezia japonica</name>
    <dbReference type="NCBI Taxonomy" id="223818"/>
    <lineage>
        <taxon>Eukaryota</taxon>
        <taxon>Fungi</taxon>
        <taxon>Dikarya</taxon>
        <taxon>Basidiomycota</taxon>
        <taxon>Ustilaginomycotina</taxon>
        <taxon>Malasseziomycetes</taxon>
        <taxon>Malasseziales</taxon>
        <taxon>Malasseziaceae</taxon>
        <taxon>Malassezia</taxon>
    </lineage>
</organism>
<dbReference type="Pfam" id="PF00117">
    <property type="entry name" value="GATase"/>
    <property type="match status" value="1"/>
</dbReference>
<dbReference type="InterPro" id="IPR029062">
    <property type="entry name" value="Class_I_gatase-like"/>
</dbReference>
<dbReference type="GO" id="GO:0006623">
    <property type="term" value="P:protein targeting to vacuole"/>
    <property type="evidence" value="ECO:0007669"/>
    <property type="project" value="TreeGrafter"/>
</dbReference>
<dbReference type="InterPro" id="IPR002553">
    <property type="entry name" value="Clathrin/coatomer_adapt-like_N"/>
</dbReference>
<keyword evidence="11" id="KW-1185">Reference proteome</keyword>
<dbReference type="SUPFAM" id="SSF52317">
    <property type="entry name" value="Class I glutamine amidotransferase-like"/>
    <property type="match status" value="1"/>
</dbReference>
<dbReference type="InterPro" id="IPR017105">
    <property type="entry name" value="AP3_complex_dsu"/>
</dbReference>
<dbReference type="GO" id="GO:0030123">
    <property type="term" value="C:AP-3 adaptor complex"/>
    <property type="evidence" value="ECO:0007669"/>
    <property type="project" value="InterPro"/>
</dbReference>
<name>A0AAF0FAD0_9BASI</name>
<gene>
    <name evidence="10" type="primary">APL5</name>
    <name evidence="10" type="ORF">MJAP1_004224</name>
</gene>
<keyword evidence="3" id="KW-0813">Transport</keyword>
<keyword evidence="5" id="KW-0653">Protein transport</keyword>
<comment type="subcellular location">
    <subcellularLocation>
        <location evidence="1">Endomembrane system</location>
    </subcellularLocation>
</comment>
<sequence length="1119" mass="123311">MFEKSLTTLIKGLRSHRGKDEAKYIASMLDEIRTEVKSADMDVKAEAVLKLAYLRMLGYEVKSASFSMLEAMASSKYHVKHIGYLAAALCFSEDTEVLILATNLIKKDLHSAAPLDVLAALNGLSHVITQELAQHLSEDIAVMLTHSRARVRKRAVLVLYSAIVKYPQILDRTWERMRDLLCDPDQGVVTATVNAVCELARRNPAPFVPLSPQLFEILTNTSNNWLLIKVVKLFGALARVEPRLVRKLLRPISEIISTTPAMSVLYECIHTAIIGGMLEGAGSEDLALRCVDNLGRFLEDSDQNLKYIALLALAKLVPTHPGLVAQHQDTILACIRHPDMTIRLRALDLVCQLSSRASLRTILDTFVQFLEEMDAVAVARDASSALQSALDTNEAVDTAPETLPTIDTDEMAGFRVQVAECILDLGSAHEYGHVTDVAWYLATLQRLIRTVDVSIAQSVADQMIDIVWRFASLRPEACRHFQHVLLQNDEELFDRACPTHELLRTGAWICSEYPDYLDAPQQLARILMQDTLRELPANTVAVVIQSTMKLYAHYAASLSEVWDAEKRDELEALTDHLVAQLEPLVHHQDSDVHERAQESLQLFTLLKNDLAKEGPAPAAPAAAPEVEANSWDDEAATKQGREGPRALHLLEPLYYMREDDEDALATLPASFDLHAWIMPEDAWKPILDLVEPAPKLKVPKAVPESMPRYEPEEAARAPKKAASKRTKVKKTARTKTPAPAAEDDDLKGIPIVQLDLSDLMQKPAAAAPSSSSASSPAPSDTQAAHSAVQPKMVTRKKKTLHGNTGDIKKTISIAILLCGNPSQSTVDKFGSYDNMFRHVFTEALATVPRHEWHPKISLYIRSFNVTLGEFPDVSQLDDGLWDAVVVTGTPDSCTNETVLWMDVLRKYLVHLVTVHPLIRVIGICFGHQIVAQAFGGKVVQDKANAEFGVVPISLTSEGTELLSPFDDRTTWRLEQLHEDSVSEVPPPLDGDAWAVLGSTEKVPVQGLALRYPTEAPPLPSSAKTSSYIAFDVDDSATSASGPLPIRSVHVLTLQGHPEFNVAVTENELKALHDAKKLDESIFDSAIQRASDEQDGLETARMMLAMLGMEPATAVEGFEM</sequence>
<evidence type="ECO:0000256" key="3">
    <source>
        <dbReference type="ARBA" id="ARBA00022448"/>
    </source>
</evidence>
<proteinExistence type="inferred from homology"/>
<feature type="compositionally biased region" description="Low complexity" evidence="7">
    <location>
        <begin position="615"/>
        <end position="624"/>
    </location>
</feature>
<feature type="compositionally biased region" description="Basic residues" evidence="7">
    <location>
        <begin position="717"/>
        <end position="733"/>
    </location>
</feature>
<evidence type="ECO:0000259" key="8">
    <source>
        <dbReference type="Pfam" id="PF00117"/>
    </source>
</evidence>
<dbReference type="InterPro" id="IPR011989">
    <property type="entry name" value="ARM-like"/>
</dbReference>
<keyword evidence="6" id="KW-0472">Membrane</keyword>
<evidence type="ECO:0000256" key="7">
    <source>
        <dbReference type="SAM" id="MobiDB-lite"/>
    </source>
</evidence>
<dbReference type="PANTHER" id="PTHR22781:SF12">
    <property type="entry name" value="AP-3 COMPLEX SUBUNIT DELTA-1"/>
    <property type="match status" value="1"/>
</dbReference>
<evidence type="ECO:0000256" key="1">
    <source>
        <dbReference type="ARBA" id="ARBA00004308"/>
    </source>
</evidence>
<dbReference type="Proteomes" id="UP001217754">
    <property type="component" value="Chromosome 9"/>
</dbReference>
<evidence type="ECO:0000313" key="11">
    <source>
        <dbReference type="Proteomes" id="UP001217754"/>
    </source>
</evidence>
<dbReference type="EMBL" id="CP119966">
    <property type="protein sequence ID" value="WFD41227.1"/>
    <property type="molecule type" value="Genomic_DNA"/>
</dbReference>
<dbReference type="CDD" id="cd01741">
    <property type="entry name" value="GATase1_1"/>
    <property type="match status" value="1"/>
</dbReference>
<feature type="region of interest" description="Disordered" evidence="7">
    <location>
        <begin position="613"/>
        <end position="643"/>
    </location>
</feature>
<feature type="region of interest" description="Disordered" evidence="7">
    <location>
        <begin position="701"/>
        <end position="746"/>
    </location>
</feature>
<dbReference type="SUPFAM" id="SSF48371">
    <property type="entry name" value="ARM repeat"/>
    <property type="match status" value="1"/>
</dbReference>
<dbReference type="Pfam" id="PF01602">
    <property type="entry name" value="Adaptin_N"/>
    <property type="match status" value="1"/>
</dbReference>
<dbReference type="Gene3D" id="3.40.50.880">
    <property type="match status" value="1"/>
</dbReference>
<keyword evidence="4" id="KW-0677">Repeat</keyword>
<accession>A0AAF0FAD0</accession>
<evidence type="ECO:0000256" key="5">
    <source>
        <dbReference type="ARBA" id="ARBA00022927"/>
    </source>
</evidence>
<evidence type="ECO:0000313" key="10">
    <source>
        <dbReference type="EMBL" id="WFD41227.1"/>
    </source>
</evidence>
<dbReference type="PANTHER" id="PTHR22781">
    <property type="entry name" value="DELTA ADAPTIN-RELATED"/>
    <property type="match status" value="1"/>
</dbReference>
<dbReference type="Gene3D" id="1.25.10.10">
    <property type="entry name" value="Leucine-rich Repeat Variant"/>
    <property type="match status" value="1"/>
</dbReference>
<evidence type="ECO:0000256" key="6">
    <source>
        <dbReference type="ARBA" id="ARBA00023136"/>
    </source>
</evidence>
<evidence type="ECO:0000256" key="4">
    <source>
        <dbReference type="ARBA" id="ARBA00022737"/>
    </source>
</evidence>
<dbReference type="PROSITE" id="PS51273">
    <property type="entry name" value="GATASE_TYPE_1"/>
    <property type="match status" value="1"/>
</dbReference>
<dbReference type="GO" id="GO:0010008">
    <property type="term" value="C:endosome membrane"/>
    <property type="evidence" value="ECO:0007669"/>
    <property type="project" value="TreeGrafter"/>
</dbReference>
<reference evidence="10" key="1">
    <citation type="submission" date="2023-03" db="EMBL/GenBank/DDBJ databases">
        <title>Mating type loci evolution in Malassezia.</title>
        <authorList>
            <person name="Coelho M.A."/>
        </authorList>
    </citation>
    <scope>NUCLEOTIDE SEQUENCE</scope>
    <source>
        <strain evidence="10">CBS 9431</strain>
    </source>
</reference>
<dbReference type="InterPro" id="IPR044992">
    <property type="entry name" value="ChyE-like"/>
</dbReference>
<dbReference type="GO" id="GO:0006896">
    <property type="term" value="P:Golgi to vacuole transport"/>
    <property type="evidence" value="ECO:0007669"/>
    <property type="project" value="TreeGrafter"/>
</dbReference>
<evidence type="ECO:0000256" key="2">
    <source>
        <dbReference type="ARBA" id="ARBA00006613"/>
    </source>
</evidence>
<dbReference type="InterPro" id="IPR017926">
    <property type="entry name" value="GATASE"/>
</dbReference>
<dbReference type="RefSeq" id="XP_060124124.1">
    <property type="nucleotide sequence ID" value="XM_060268141.1"/>
</dbReference>
<evidence type="ECO:0000259" key="9">
    <source>
        <dbReference type="Pfam" id="PF01602"/>
    </source>
</evidence>
<protein>
    <submittedName>
        <fullName evidence="10">AP-3 complex subunit delta</fullName>
    </submittedName>
</protein>
<feature type="domain" description="Glutamine amidotransferase" evidence="8">
    <location>
        <begin position="918"/>
        <end position="983"/>
    </location>
</feature>
<dbReference type="InterPro" id="IPR016024">
    <property type="entry name" value="ARM-type_fold"/>
</dbReference>
<dbReference type="GeneID" id="85227875"/>
<dbReference type="AlphaFoldDB" id="A0AAF0FAD0"/>
<feature type="domain" description="Clathrin/coatomer adaptor adaptin-like N-terminal" evidence="9">
    <location>
        <begin position="21"/>
        <end position="604"/>
    </location>
</feature>
<comment type="similarity">
    <text evidence="2">Belongs to the adaptor complexes large subunit family.</text>
</comment>
<feature type="compositionally biased region" description="Basic and acidic residues" evidence="7">
    <location>
        <begin position="707"/>
        <end position="716"/>
    </location>
</feature>
<feature type="compositionally biased region" description="Low complexity" evidence="7">
    <location>
        <begin position="763"/>
        <end position="779"/>
    </location>
</feature>
<feature type="region of interest" description="Disordered" evidence="7">
    <location>
        <begin position="762"/>
        <end position="801"/>
    </location>
</feature>